<comment type="caution">
    <text evidence="1">The sequence shown here is derived from an EMBL/GenBank/DDBJ whole genome shotgun (WGS) entry which is preliminary data.</text>
</comment>
<dbReference type="RefSeq" id="WP_193184539.1">
    <property type="nucleotide sequence ID" value="NZ_JACVXA010000054.1"/>
</dbReference>
<dbReference type="AlphaFoldDB" id="A0A8J6Z193"/>
<dbReference type="PANTHER" id="PTHR43611">
    <property type="entry name" value="ALPHA-D-GLUCOSE 1-PHOSPHATE PHOSPHATASE"/>
    <property type="match status" value="1"/>
</dbReference>
<name>A0A8J6Z193_9RHOB</name>
<dbReference type="Pfam" id="PF00702">
    <property type="entry name" value="Hydrolase"/>
    <property type="match status" value="1"/>
</dbReference>
<dbReference type="Proteomes" id="UP000609121">
    <property type="component" value="Unassembled WGS sequence"/>
</dbReference>
<dbReference type="EMBL" id="JACVXA010000054">
    <property type="protein sequence ID" value="MBE3639666.1"/>
    <property type="molecule type" value="Genomic_DNA"/>
</dbReference>
<dbReference type="Gene3D" id="3.40.50.1000">
    <property type="entry name" value="HAD superfamily/HAD-like"/>
    <property type="match status" value="1"/>
</dbReference>
<keyword evidence="2" id="KW-1185">Reference proteome</keyword>
<dbReference type="InterPro" id="IPR006439">
    <property type="entry name" value="HAD-SF_hydro_IA"/>
</dbReference>
<dbReference type="PANTHER" id="PTHR43611:SF3">
    <property type="entry name" value="FLAVIN MONONUCLEOTIDE HYDROLASE 1, CHLOROPLATIC"/>
    <property type="match status" value="1"/>
</dbReference>
<organism evidence="1 2">
    <name type="scientific">Mangrovicoccus algicola</name>
    <dbReference type="NCBI Taxonomy" id="2771008"/>
    <lineage>
        <taxon>Bacteria</taxon>
        <taxon>Pseudomonadati</taxon>
        <taxon>Pseudomonadota</taxon>
        <taxon>Alphaproteobacteria</taxon>
        <taxon>Rhodobacterales</taxon>
        <taxon>Paracoccaceae</taxon>
        <taxon>Mangrovicoccus</taxon>
    </lineage>
</organism>
<dbReference type="Gene3D" id="1.10.150.240">
    <property type="entry name" value="Putative phosphatase, domain 2"/>
    <property type="match status" value="1"/>
</dbReference>
<gene>
    <name evidence="1" type="ORF">ICN82_15805</name>
</gene>
<dbReference type="CDD" id="cd02603">
    <property type="entry name" value="HAD_sEH-N_like"/>
    <property type="match status" value="1"/>
</dbReference>
<evidence type="ECO:0000313" key="2">
    <source>
        <dbReference type="Proteomes" id="UP000609121"/>
    </source>
</evidence>
<dbReference type="InterPro" id="IPR023198">
    <property type="entry name" value="PGP-like_dom2"/>
</dbReference>
<reference evidence="1" key="1">
    <citation type="submission" date="2020-09" db="EMBL/GenBank/DDBJ databases">
        <title>A novel bacterium of genus Mangrovicoccus, isolated from South China Sea.</title>
        <authorList>
            <person name="Huang H."/>
            <person name="Mo K."/>
            <person name="Hu Y."/>
        </authorList>
    </citation>
    <scope>NUCLEOTIDE SEQUENCE</scope>
    <source>
        <strain evidence="1">HB182678</strain>
    </source>
</reference>
<evidence type="ECO:0000313" key="1">
    <source>
        <dbReference type="EMBL" id="MBE3639666.1"/>
    </source>
</evidence>
<dbReference type="InterPro" id="IPR036412">
    <property type="entry name" value="HAD-like_sf"/>
</dbReference>
<proteinExistence type="predicted"/>
<dbReference type="InterPro" id="IPR023214">
    <property type="entry name" value="HAD_sf"/>
</dbReference>
<sequence length="206" mass="23506">MTVDAVIFDIGNVLIEWQPERYYDRAVGTARRQAMFAAVDLHAMNDRVDRGEDFTATVYATADRYPEFRAEIRRWHDDWIEMASPEIPHSVRLLRALRAKGVPVFALTNFGIGSFDHAVTHYPFLEEFDRRYISGHMQVIKPDPRIYEMVEQDCGIAPGRLLFTDDRADNITAAAARGWQVHPFDGPRGWAKVLVAKGLLSAEEAR</sequence>
<dbReference type="NCBIfam" id="TIGR01509">
    <property type="entry name" value="HAD-SF-IA-v3"/>
    <property type="match status" value="1"/>
</dbReference>
<dbReference type="SFLD" id="SFLDS00003">
    <property type="entry name" value="Haloacid_Dehalogenase"/>
    <property type="match status" value="1"/>
</dbReference>
<dbReference type="SFLD" id="SFLDG01129">
    <property type="entry name" value="C1.5:_HAD__Beta-PGM__Phosphata"/>
    <property type="match status" value="1"/>
</dbReference>
<accession>A0A8J6Z193</accession>
<dbReference type="SUPFAM" id="SSF56784">
    <property type="entry name" value="HAD-like"/>
    <property type="match status" value="1"/>
</dbReference>
<protein>
    <submittedName>
        <fullName evidence="1">HAD family phosphatase</fullName>
    </submittedName>
</protein>